<dbReference type="SUPFAM" id="SSF52540">
    <property type="entry name" value="P-loop containing nucleoside triphosphate hydrolases"/>
    <property type="match status" value="1"/>
</dbReference>
<keyword evidence="1" id="KW-0547">Nucleotide-binding</keyword>
<dbReference type="EMBL" id="UINC01011708">
    <property type="protein sequence ID" value="SVA51497.1"/>
    <property type="molecule type" value="Genomic_DNA"/>
</dbReference>
<reference evidence="4" key="1">
    <citation type="submission" date="2018-05" db="EMBL/GenBank/DDBJ databases">
        <authorList>
            <person name="Lanie J.A."/>
            <person name="Ng W.-L."/>
            <person name="Kazmierczak K.M."/>
            <person name="Andrzejewski T.M."/>
            <person name="Davidsen T.M."/>
            <person name="Wayne K.J."/>
            <person name="Tettelin H."/>
            <person name="Glass J.I."/>
            <person name="Rusch D."/>
            <person name="Podicherti R."/>
            <person name="Tsui H.-C.T."/>
            <person name="Winkler M.E."/>
        </authorList>
    </citation>
    <scope>NUCLEOTIDE SEQUENCE</scope>
</reference>
<dbReference type="PANTHER" id="PTHR12169">
    <property type="entry name" value="ATPASE N2B"/>
    <property type="match status" value="1"/>
</dbReference>
<protein>
    <recommendedName>
        <fullName evidence="5">AAA+ ATPase domain-containing protein</fullName>
    </recommendedName>
</protein>
<dbReference type="InterPro" id="IPR005654">
    <property type="entry name" value="ATPase_AFG1-like"/>
</dbReference>
<dbReference type="PANTHER" id="PTHR12169:SF6">
    <property type="entry name" value="AFG1-LIKE ATPASE"/>
    <property type="match status" value="1"/>
</dbReference>
<feature type="region of interest" description="Disordered" evidence="3">
    <location>
        <begin position="1"/>
        <end position="26"/>
    </location>
</feature>
<sequence>MSDPVEPAPRVTRLNSGDVVTSVSSSSQPTVTQAFVQALEAKGLTVDPDQKPVLGQFDRLHHELTRSDHLAPYPGFFGQLRRRLARRTHDGPRGIYLWGGVGRGKTMIMDVFHQSLAGPGTRRTHFHRFMLEIHQRLRQLRDQEDPLEQISRAISRKTRLLCLDELFVEDIGDAMILGGLLRGLIDAGVCLAFTSNYRPTDLYRDGLQRDRFLPSIALIEKHTLVTHLGGQLDYRLELLGRSDVFHTPHDATTDQTFRRLFLQIASGSGEFDTSVSINDRLIPVRATAEGISWFDFTALCEGPRSKADYVELSRACHTVLLSNIPKLHSHQDDCVRRLVELIDELYDRRVNVIVSAAGPPETLYTGSRLTLPFNRSTSRLMAFQSADYIALPHRP</sequence>
<dbReference type="GO" id="GO:0005524">
    <property type="term" value="F:ATP binding"/>
    <property type="evidence" value="ECO:0007669"/>
    <property type="project" value="UniProtKB-KW"/>
</dbReference>
<dbReference type="Gene3D" id="3.40.50.300">
    <property type="entry name" value="P-loop containing nucleotide triphosphate hydrolases"/>
    <property type="match status" value="1"/>
</dbReference>
<dbReference type="InterPro" id="IPR027417">
    <property type="entry name" value="P-loop_NTPase"/>
</dbReference>
<proteinExistence type="predicted"/>
<evidence type="ECO:0000256" key="3">
    <source>
        <dbReference type="SAM" id="MobiDB-lite"/>
    </source>
</evidence>
<gene>
    <name evidence="4" type="ORF">METZ01_LOCUS104351</name>
</gene>
<evidence type="ECO:0000256" key="2">
    <source>
        <dbReference type="ARBA" id="ARBA00022840"/>
    </source>
</evidence>
<dbReference type="GO" id="GO:0005737">
    <property type="term" value="C:cytoplasm"/>
    <property type="evidence" value="ECO:0007669"/>
    <property type="project" value="TreeGrafter"/>
</dbReference>
<dbReference type="Pfam" id="PF03969">
    <property type="entry name" value="AFG1_ATPase"/>
    <property type="match status" value="1"/>
</dbReference>
<keyword evidence="2" id="KW-0067">ATP-binding</keyword>
<dbReference type="GO" id="GO:0016887">
    <property type="term" value="F:ATP hydrolysis activity"/>
    <property type="evidence" value="ECO:0007669"/>
    <property type="project" value="InterPro"/>
</dbReference>
<organism evidence="4">
    <name type="scientific">marine metagenome</name>
    <dbReference type="NCBI Taxonomy" id="408172"/>
    <lineage>
        <taxon>unclassified sequences</taxon>
        <taxon>metagenomes</taxon>
        <taxon>ecological metagenomes</taxon>
    </lineage>
</organism>
<evidence type="ECO:0000256" key="1">
    <source>
        <dbReference type="ARBA" id="ARBA00022741"/>
    </source>
</evidence>
<dbReference type="AlphaFoldDB" id="A0A381WHS6"/>
<name>A0A381WHS6_9ZZZZ</name>
<evidence type="ECO:0000313" key="4">
    <source>
        <dbReference type="EMBL" id="SVA51497.1"/>
    </source>
</evidence>
<dbReference type="NCBIfam" id="NF040713">
    <property type="entry name" value="ZapE"/>
    <property type="match status" value="1"/>
</dbReference>
<accession>A0A381WHS6</accession>
<evidence type="ECO:0008006" key="5">
    <source>
        <dbReference type="Google" id="ProtNLM"/>
    </source>
</evidence>